<reference evidence="3" key="1">
    <citation type="journal article" date="2018" name="Antonie Van Leeuwenhoek">
        <title>Proteinivorax hydrogeniformans sp. nov., an anaerobic, haloalkaliphilic bacterium fermenting proteinaceous compounds with high hydrogen production.</title>
        <authorList>
            <person name="Boltyanskaya Y."/>
            <person name="Detkova E."/>
            <person name="Pimenov N."/>
            <person name="Kevbrin V."/>
        </authorList>
    </citation>
    <scope>NUCLEOTIDE SEQUENCE</scope>
    <source>
        <strain evidence="3">Z-710</strain>
    </source>
</reference>
<organism evidence="3">
    <name type="scientific">Proteinivorax hydrogeniformans</name>
    <dbReference type="NCBI Taxonomy" id="1826727"/>
    <lineage>
        <taxon>Bacteria</taxon>
        <taxon>Bacillati</taxon>
        <taxon>Bacillota</taxon>
        <taxon>Clostridia</taxon>
        <taxon>Eubacteriales</taxon>
        <taxon>Proteinivoracaceae</taxon>
        <taxon>Proteinivorax</taxon>
    </lineage>
</organism>
<dbReference type="SUPFAM" id="SSF117782">
    <property type="entry name" value="YbjQ-like"/>
    <property type="match status" value="1"/>
</dbReference>
<gene>
    <name evidence="3" type="ORF">PRVXH_001925</name>
</gene>
<dbReference type="PANTHER" id="PTHR34068:SF2">
    <property type="entry name" value="UPF0145 PROTEIN SCO3412"/>
    <property type="match status" value="1"/>
</dbReference>
<comment type="similarity">
    <text evidence="1 2">Belongs to the UPF0145 family.</text>
</comment>
<evidence type="ECO:0000256" key="2">
    <source>
        <dbReference type="HAMAP-Rule" id="MF_00338"/>
    </source>
</evidence>
<dbReference type="InterPro" id="IPR035439">
    <property type="entry name" value="UPF0145_dom_sf"/>
</dbReference>
<sequence length="99" mass="10830">MTSSSKREYQELGLVQGSKVRAVHLGKDIMAGLRKMVGGNVSEYEEMMEKARTSALEQMEQKARQLGADAVIDLRYSSSAVGEGISEIIVYGTAVKFLD</sequence>
<evidence type="ECO:0000313" key="3">
    <source>
        <dbReference type="EMBL" id="XCI30033.1"/>
    </source>
</evidence>
<dbReference type="PANTHER" id="PTHR34068">
    <property type="entry name" value="UPF0145 PROTEIN YBJQ"/>
    <property type="match status" value="1"/>
</dbReference>
<dbReference type="HAMAP" id="MF_00338">
    <property type="entry name" value="UPF0145"/>
    <property type="match status" value="1"/>
</dbReference>
<dbReference type="EMBL" id="CP159485">
    <property type="protein sequence ID" value="XCI30033.1"/>
    <property type="molecule type" value="Genomic_DNA"/>
</dbReference>
<dbReference type="InterPro" id="IPR002765">
    <property type="entry name" value="UPF0145_YbjQ-like"/>
</dbReference>
<accession>A0AAU8HX84</accession>
<dbReference type="Gene3D" id="3.30.110.70">
    <property type="entry name" value="Hypothetical protein apc22750. Chain B"/>
    <property type="match status" value="1"/>
</dbReference>
<evidence type="ECO:0000256" key="1">
    <source>
        <dbReference type="ARBA" id="ARBA00010751"/>
    </source>
</evidence>
<proteinExistence type="inferred from homology"/>
<dbReference type="Pfam" id="PF01906">
    <property type="entry name" value="YbjQ_1"/>
    <property type="match status" value="1"/>
</dbReference>
<reference evidence="3" key="2">
    <citation type="submission" date="2024-06" db="EMBL/GenBank/DDBJ databases">
        <authorList>
            <person name="Petrova K.O."/>
            <person name="Toshchakov S.V."/>
            <person name="Boltjanskaja Y.V."/>
            <person name="Kevbrin V.V."/>
        </authorList>
    </citation>
    <scope>NUCLEOTIDE SEQUENCE</scope>
    <source>
        <strain evidence="3">Z-710</strain>
    </source>
</reference>
<dbReference type="AlphaFoldDB" id="A0AAU8HX84"/>
<name>A0AAU8HX84_9FIRM</name>
<dbReference type="RefSeq" id="WP_353894578.1">
    <property type="nucleotide sequence ID" value="NZ_CP159485.1"/>
</dbReference>
<protein>
    <recommendedName>
        <fullName evidence="2">UPF0145 protein PRVXH_001925</fullName>
    </recommendedName>
</protein>